<feature type="compositionally biased region" description="Polar residues" evidence="1">
    <location>
        <begin position="147"/>
        <end position="165"/>
    </location>
</feature>
<feature type="region of interest" description="Disordered" evidence="1">
    <location>
        <begin position="232"/>
        <end position="251"/>
    </location>
</feature>
<sequence length="291" mass="28565">MKSAIKSLALVLLTARTSQAVLFANGTVTVTSMLPTITISSCPLAGTAPPGVVPVEHSAVTSTRTYTTVLTQPCPSGFVPVTYTFAVVDQTTGIPSGFTTGVMVVNSRTETVTYPTASASDYVQSGYITPSASGAILDNGRPESGSAEPQTHSSIASGSSPTLDSVTAVPTLGVSASGKTLDGSESGAASVEPQTHSSVVSGPSTASRSSATALTAGAASGVGSPDVDISSTGITGVGGSPSALPKGPSNSTVPASTSSIAVYTGGVSAGPVIDSTVFAMIVLLLGKAFLM</sequence>
<evidence type="ECO:0000313" key="4">
    <source>
        <dbReference type="Proteomes" id="UP000306584"/>
    </source>
</evidence>
<dbReference type="Proteomes" id="UP000306584">
    <property type="component" value="Unassembled WGS sequence"/>
</dbReference>
<feature type="compositionally biased region" description="Low complexity" evidence="1">
    <location>
        <begin position="197"/>
        <end position="207"/>
    </location>
</feature>
<feature type="signal peptide" evidence="2">
    <location>
        <begin position="1"/>
        <end position="20"/>
    </location>
</feature>
<protein>
    <submittedName>
        <fullName evidence="3">Uncharacterized protein</fullName>
    </submittedName>
</protein>
<reference evidence="3 4" key="1">
    <citation type="submission" date="2018-10" db="EMBL/GenBank/DDBJ databases">
        <title>Fifty Aureobasidium pullulans genomes reveal a recombining polyextremotolerant generalist.</title>
        <authorList>
            <person name="Gostincar C."/>
            <person name="Turk M."/>
            <person name="Zajc J."/>
            <person name="Gunde-Cimerman N."/>
        </authorList>
    </citation>
    <scope>NUCLEOTIDE SEQUENCE [LARGE SCALE GENOMIC DNA]</scope>
    <source>
        <strain evidence="3 4">EXF-6604</strain>
    </source>
</reference>
<feature type="region of interest" description="Disordered" evidence="1">
    <location>
        <begin position="133"/>
        <end position="207"/>
    </location>
</feature>
<dbReference type="AlphaFoldDB" id="A0A4S9M2B3"/>
<name>A0A4S9M2B3_AURPU</name>
<dbReference type="EMBL" id="QZBD01000013">
    <property type="protein sequence ID" value="THY35955.1"/>
    <property type="molecule type" value="Genomic_DNA"/>
</dbReference>
<evidence type="ECO:0000256" key="2">
    <source>
        <dbReference type="SAM" id="SignalP"/>
    </source>
</evidence>
<feature type="chain" id="PRO_5020399174" evidence="2">
    <location>
        <begin position="21"/>
        <end position="291"/>
    </location>
</feature>
<organism evidence="3 4">
    <name type="scientific">Aureobasidium pullulans</name>
    <name type="common">Black yeast</name>
    <name type="synonym">Pullularia pullulans</name>
    <dbReference type="NCBI Taxonomy" id="5580"/>
    <lineage>
        <taxon>Eukaryota</taxon>
        <taxon>Fungi</taxon>
        <taxon>Dikarya</taxon>
        <taxon>Ascomycota</taxon>
        <taxon>Pezizomycotina</taxon>
        <taxon>Dothideomycetes</taxon>
        <taxon>Dothideomycetidae</taxon>
        <taxon>Dothideales</taxon>
        <taxon>Saccotheciaceae</taxon>
        <taxon>Aureobasidium</taxon>
    </lineage>
</organism>
<proteinExistence type="predicted"/>
<evidence type="ECO:0000313" key="3">
    <source>
        <dbReference type="EMBL" id="THY35955.1"/>
    </source>
</evidence>
<keyword evidence="2" id="KW-0732">Signal</keyword>
<evidence type="ECO:0000256" key="1">
    <source>
        <dbReference type="SAM" id="MobiDB-lite"/>
    </source>
</evidence>
<gene>
    <name evidence="3" type="ORF">D6D01_00855</name>
</gene>
<accession>A0A4S9M2B3</accession>
<comment type="caution">
    <text evidence="3">The sequence shown here is derived from an EMBL/GenBank/DDBJ whole genome shotgun (WGS) entry which is preliminary data.</text>
</comment>